<keyword evidence="1" id="KW-1133">Transmembrane helix</keyword>
<feature type="domain" description="DUF8119" evidence="2">
    <location>
        <begin position="3"/>
        <end position="70"/>
    </location>
</feature>
<keyword evidence="1" id="KW-0812">Transmembrane</keyword>
<proteinExistence type="predicted"/>
<keyword evidence="4" id="KW-1185">Reference proteome</keyword>
<evidence type="ECO:0000259" key="2">
    <source>
        <dbReference type="Pfam" id="PF26436"/>
    </source>
</evidence>
<feature type="transmembrane region" description="Helical" evidence="1">
    <location>
        <begin position="45"/>
        <end position="67"/>
    </location>
</feature>
<dbReference type="InterPro" id="IPR058432">
    <property type="entry name" value="DUF8119"/>
</dbReference>
<evidence type="ECO:0000313" key="3">
    <source>
        <dbReference type="EMBL" id="MFC7192439.1"/>
    </source>
</evidence>
<evidence type="ECO:0000256" key="1">
    <source>
        <dbReference type="SAM" id="Phobius"/>
    </source>
</evidence>
<name>A0ABD5YWR1_9EURY</name>
<sequence>MAIMDTVSDYVREQCPQMVIDLMFAVVWVTGVSIIFEAVDGPQWAYYLFMAAGVIAYFSFFTSLEVARERS</sequence>
<reference evidence="3 4" key="1">
    <citation type="journal article" date="2019" name="Int. J. Syst. Evol. Microbiol.">
        <title>The Global Catalogue of Microorganisms (GCM) 10K type strain sequencing project: providing services to taxonomists for standard genome sequencing and annotation.</title>
        <authorList>
            <consortium name="The Broad Institute Genomics Platform"/>
            <consortium name="The Broad Institute Genome Sequencing Center for Infectious Disease"/>
            <person name="Wu L."/>
            <person name="Ma J."/>
        </authorList>
    </citation>
    <scope>NUCLEOTIDE SEQUENCE [LARGE SCALE GENOMIC DNA]</scope>
    <source>
        <strain evidence="3 4">RDMS1</strain>
    </source>
</reference>
<dbReference type="Pfam" id="PF26436">
    <property type="entry name" value="DUF8119"/>
    <property type="match status" value="1"/>
</dbReference>
<accession>A0ABD5YWR1</accession>
<dbReference type="AlphaFoldDB" id="A0ABD5YWR1"/>
<organism evidence="3 4">
    <name type="scientific">Halocatena marina</name>
    <dbReference type="NCBI Taxonomy" id="2934937"/>
    <lineage>
        <taxon>Archaea</taxon>
        <taxon>Methanobacteriati</taxon>
        <taxon>Methanobacteriota</taxon>
        <taxon>Stenosarchaea group</taxon>
        <taxon>Halobacteria</taxon>
        <taxon>Halobacteriales</taxon>
        <taxon>Natronomonadaceae</taxon>
        <taxon>Halocatena</taxon>
    </lineage>
</organism>
<feature type="transmembrane region" description="Helical" evidence="1">
    <location>
        <begin position="20"/>
        <end position="39"/>
    </location>
</feature>
<dbReference type="GeneID" id="76202116"/>
<comment type="caution">
    <text evidence="3">The sequence shown here is derived from an EMBL/GenBank/DDBJ whole genome shotgun (WGS) entry which is preliminary data.</text>
</comment>
<dbReference type="RefSeq" id="WP_248910231.1">
    <property type="nucleotide sequence ID" value="NZ_CP109980.1"/>
</dbReference>
<protein>
    <recommendedName>
        <fullName evidence="2">DUF8119 domain-containing protein</fullName>
    </recommendedName>
</protein>
<dbReference type="Proteomes" id="UP001596417">
    <property type="component" value="Unassembled WGS sequence"/>
</dbReference>
<dbReference type="EMBL" id="JBHTAX010000004">
    <property type="protein sequence ID" value="MFC7192439.1"/>
    <property type="molecule type" value="Genomic_DNA"/>
</dbReference>
<evidence type="ECO:0000313" key="4">
    <source>
        <dbReference type="Proteomes" id="UP001596417"/>
    </source>
</evidence>
<keyword evidence="1" id="KW-0472">Membrane</keyword>
<gene>
    <name evidence="3" type="ORF">ACFQL7_23230</name>
</gene>